<organism evidence="3 4">
    <name type="scientific">Nocardioides marinisabuli</name>
    <dbReference type="NCBI Taxonomy" id="419476"/>
    <lineage>
        <taxon>Bacteria</taxon>
        <taxon>Bacillati</taxon>
        <taxon>Actinomycetota</taxon>
        <taxon>Actinomycetes</taxon>
        <taxon>Propionibacteriales</taxon>
        <taxon>Nocardioidaceae</taxon>
        <taxon>Nocardioides</taxon>
    </lineage>
</organism>
<evidence type="ECO:0000313" key="4">
    <source>
        <dbReference type="Proteomes" id="UP000516957"/>
    </source>
</evidence>
<dbReference type="InterPro" id="IPR014756">
    <property type="entry name" value="Ig_E-set"/>
</dbReference>
<evidence type="ECO:0000256" key="1">
    <source>
        <dbReference type="SAM" id="Phobius"/>
    </source>
</evidence>
<dbReference type="EMBL" id="JACCBE010000001">
    <property type="protein sequence ID" value="NYD56855.1"/>
    <property type="molecule type" value="Genomic_DNA"/>
</dbReference>
<proteinExistence type="predicted"/>
<evidence type="ECO:0000313" key="3">
    <source>
        <dbReference type="EMBL" id="NYD56855.1"/>
    </source>
</evidence>
<feature type="transmembrane region" description="Helical" evidence="1">
    <location>
        <begin position="182"/>
        <end position="204"/>
    </location>
</feature>
<gene>
    <name evidence="3" type="ORF">BKA08_001093</name>
</gene>
<feature type="domain" description="Oxidoreductase molybdopterin-binding" evidence="2">
    <location>
        <begin position="255"/>
        <end position="404"/>
    </location>
</feature>
<dbReference type="GO" id="GO:0043546">
    <property type="term" value="F:molybdopterin cofactor binding"/>
    <property type="evidence" value="ECO:0007669"/>
    <property type="project" value="TreeGrafter"/>
</dbReference>
<dbReference type="InterPro" id="IPR036374">
    <property type="entry name" value="OxRdtase_Mopterin-bd_sf"/>
</dbReference>
<keyword evidence="4" id="KW-1185">Reference proteome</keyword>
<keyword evidence="1" id="KW-0472">Membrane</keyword>
<dbReference type="Pfam" id="PF00174">
    <property type="entry name" value="Oxidored_molyb"/>
    <property type="match status" value="1"/>
</dbReference>
<dbReference type="InterPro" id="IPR000572">
    <property type="entry name" value="OxRdtase_Mopterin-bd_dom"/>
</dbReference>
<reference evidence="3 4" key="1">
    <citation type="submission" date="2020-07" db="EMBL/GenBank/DDBJ databases">
        <title>Sequencing the genomes of 1000 actinobacteria strains.</title>
        <authorList>
            <person name="Klenk H.-P."/>
        </authorList>
    </citation>
    <scope>NUCLEOTIDE SEQUENCE [LARGE SCALE GENOMIC DNA]</scope>
    <source>
        <strain evidence="3 4">DSM 18965</strain>
    </source>
</reference>
<dbReference type="Gene3D" id="2.60.40.650">
    <property type="match status" value="1"/>
</dbReference>
<dbReference type="SUPFAM" id="SSF81296">
    <property type="entry name" value="E set domains"/>
    <property type="match status" value="1"/>
</dbReference>
<dbReference type="PANTHER" id="PTHR19372">
    <property type="entry name" value="SULFITE REDUCTASE"/>
    <property type="match status" value="1"/>
</dbReference>
<dbReference type="GO" id="GO:0008482">
    <property type="term" value="F:sulfite oxidase activity"/>
    <property type="evidence" value="ECO:0007669"/>
    <property type="project" value="TreeGrafter"/>
</dbReference>
<dbReference type="GO" id="GO:0020037">
    <property type="term" value="F:heme binding"/>
    <property type="evidence" value="ECO:0007669"/>
    <property type="project" value="TreeGrafter"/>
</dbReference>
<dbReference type="Proteomes" id="UP000516957">
    <property type="component" value="Unassembled WGS sequence"/>
</dbReference>
<comment type="caution">
    <text evidence="3">The sequence shown here is derived from an EMBL/GenBank/DDBJ whole genome shotgun (WGS) entry which is preliminary data.</text>
</comment>
<dbReference type="RefSeq" id="WP_179614699.1">
    <property type="nucleotide sequence ID" value="NZ_CP059163.1"/>
</dbReference>
<feature type="transmembrane region" description="Helical" evidence="1">
    <location>
        <begin position="26"/>
        <end position="48"/>
    </location>
</feature>
<dbReference type="Gene3D" id="3.90.420.10">
    <property type="entry name" value="Oxidoreductase, molybdopterin-binding domain"/>
    <property type="match status" value="1"/>
</dbReference>
<accession>A0A7Y9F152</accession>
<name>A0A7Y9F152_9ACTN</name>
<feature type="transmembrane region" description="Helical" evidence="1">
    <location>
        <begin position="114"/>
        <end position="133"/>
    </location>
</feature>
<dbReference type="SUPFAM" id="SSF56524">
    <property type="entry name" value="Oxidoreductase molybdopterin-binding domain"/>
    <property type="match status" value="1"/>
</dbReference>
<keyword evidence="1" id="KW-0812">Transmembrane</keyword>
<evidence type="ECO:0000259" key="2">
    <source>
        <dbReference type="Pfam" id="PF00174"/>
    </source>
</evidence>
<protein>
    <submittedName>
        <fullName evidence="3">DMSO/TMAO reductase YedYZ molybdopterin-dependent catalytic subunit</fullName>
    </submittedName>
</protein>
<dbReference type="GO" id="GO:0006790">
    <property type="term" value="P:sulfur compound metabolic process"/>
    <property type="evidence" value="ECO:0007669"/>
    <property type="project" value="TreeGrafter"/>
</dbReference>
<feature type="transmembrane region" description="Helical" evidence="1">
    <location>
        <begin position="139"/>
        <end position="156"/>
    </location>
</feature>
<dbReference type="AlphaFoldDB" id="A0A7Y9F152"/>
<dbReference type="PANTHER" id="PTHR19372:SF7">
    <property type="entry name" value="SULFITE OXIDASE, MITOCHONDRIAL"/>
    <property type="match status" value="1"/>
</dbReference>
<feature type="transmembrane region" description="Helical" evidence="1">
    <location>
        <begin position="87"/>
        <end position="107"/>
    </location>
</feature>
<sequence length="529" mass="55542">MSTPTPDPSSDSTADRGSRSHRLGVTALWAGLGVVSTLLGMAAAHLVASLLTPSSSPVLAVGSQVIDLTPTPMKEWAIRQFGTADKVILVGSVIVVVLILAGVAGVLARRRLAYGAGLLVLLVAIAAAAALNQGSVSELLPSLVAAVVGVASLWWLHRKASATKAADPGQPREAGTGASRRGVLIAAGALAAAAAVLGGAGRYITSLRSGNVDIALPEPASPAGAFPEGLDGQVKGITPLRVANEDFYRVDTRLDTPVIDQDTWTLTIDGDVEREITLTFDDLLEMDLIERDITLTCVSNSVGGEFVGGARWLGVRLTDLLDMAGVGDTADQIYTTDFDGMTISTPLDLATDGRDSMIAIGMNGEALPRAHGFPARMIVPGLYGFISATKWITRITLTTYAEKSAYWTDRDWATDAPIKVSTRIDTPNALEQLPVGENIIGGVAWAQQKGGVDKVQVRIDGGPWQDAEMGPSVNNDYWRQWFYRWDATEGGHAVAARAISGDGTTQTPARALPFPEGASGIQELRVTAG</sequence>
<keyword evidence="1" id="KW-1133">Transmembrane helix</keyword>